<protein>
    <recommendedName>
        <fullName evidence="4">Follistatin-like domain-containing protein</fullName>
    </recommendedName>
</protein>
<dbReference type="AlphaFoldDB" id="A0AAI9ZJG4"/>
<dbReference type="EMBL" id="JAHMHQ010000019">
    <property type="protein sequence ID" value="KAK1625730.1"/>
    <property type="molecule type" value="Genomic_DNA"/>
</dbReference>
<evidence type="ECO:0000256" key="1">
    <source>
        <dbReference type="SAM" id="SignalP"/>
    </source>
</evidence>
<feature type="signal peptide" evidence="1">
    <location>
        <begin position="1"/>
        <end position="18"/>
    </location>
</feature>
<feature type="chain" id="PRO_5042531875" description="Follistatin-like domain-containing protein" evidence="1">
    <location>
        <begin position="19"/>
        <end position="504"/>
    </location>
</feature>
<evidence type="ECO:0008006" key="4">
    <source>
        <dbReference type="Google" id="ProtNLM"/>
    </source>
</evidence>
<keyword evidence="3" id="KW-1185">Reference proteome</keyword>
<name>A0AAI9ZJG4_9PEZI</name>
<dbReference type="RefSeq" id="XP_060441725.1">
    <property type="nucleotide sequence ID" value="XM_060591040.1"/>
</dbReference>
<sequence length="504" mass="51414">MASIRTLTTFALALGAAANPAPAPQPEAEAGIADSIGPVAVKLEPVSVSLTLPNVELPTPPAVNAARGVPNIDLPVLPTTLLSVPALNLPRGLTAPTLAPPALPALPTLSVDVAIPASTISLAIEVPDLNIPRGLTAPTLAPPALPALPTLSVDVADPASTVSIAVEVPDLNIPRDLPILSSILSLSVKVEATGLPGLPAGNIPREIPALPSISVELPVLPSTSISLPLRRHARDISIANPPLPTLPAVQVAPYTVVLPGVVVPNVPGVVVGRDIPAITGLPVDVSLPTIAPKLNLERDLPAVDAMILSSLLANLPTATPKVLERDLPIDASSVLSSILATLPSPLAKVNLERDLPIDASAVISSLLAALPTPPSKLLEREIAIPLPTVAHVTFSLTDPVVLPAPVLPAVPRDIVPTSVDRPVVPTLPAIPPVNVKGEPINAKVLPLRALPVLPINPTTLISLIPAPTGILSCSTVQCIPDYICKEKNGAPICVPASPPTVPVV</sequence>
<proteinExistence type="predicted"/>
<gene>
    <name evidence="2" type="ORF">BDP81DRAFT_435304</name>
</gene>
<evidence type="ECO:0000313" key="3">
    <source>
        <dbReference type="Proteomes" id="UP001243989"/>
    </source>
</evidence>
<evidence type="ECO:0000313" key="2">
    <source>
        <dbReference type="EMBL" id="KAK1625730.1"/>
    </source>
</evidence>
<reference evidence="2" key="1">
    <citation type="submission" date="2021-06" db="EMBL/GenBank/DDBJ databases">
        <title>Comparative genomics, transcriptomics and evolutionary studies reveal genomic signatures of adaptation to plant cell wall in hemibiotrophic fungi.</title>
        <authorList>
            <consortium name="DOE Joint Genome Institute"/>
            <person name="Baroncelli R."/>
            <person name="Diaz J.F."/>
            <person name="Benocci T."/>
            <person name="Peng M."/>
            <person name="Battaglia E."/>
            <person name="Haridas S."/>
            <person name="Andreopoulos W."/>
            <person name="Labutti K."/>
            <person name="Pangilinan J."/>
            <person name="Floch G.L."/>
            <person name="Makela M.R."/>
            <person name="Henrissat B."/>
            <person name="Grigoriev I.V."/>
            <person name="Crouch J.A."/>
            <person name="De Vries R.P."/>
            <person name="Sukno S.A."/>
            <person name="Thon M.R."/>
        </authorList>
    </citation>
    <scope>NUCLEOTIDE SEQUENCE</scope>
    <source>
        <strain evidence="2">CBS 102054</strain>
    </source>
</reference>
<organism evidence="2 3">
    <name type="scientific">Colletotrichum phormii</name>
    <dbReference type="NCBI Taxonomy" id="359342"/>
    <lineage>
        <taxon>Eukaryota</taxon>
        <taxon>Fungi</taxon>
        <taxon>Dikarya</taxon>
        <taxon>Ascomycota</taxon>
        <taxon>Pezizomycotina</taxon>
        <taxon>Sordariomycetes</taxon>
        <taxon>Hypocreomycetidae</taxon>
        <taxon>Glomerellales</taxon>
        <taxon>Glomerellaceae</taxon>
        <taxon>Colletotrichum</taxon>
        <taxon>Colletotrichum acutatum species complex</taxon>
    </lineage>
</organism>
<comment type="caution">
    <text evidence="2">The sequence shown here is derived from an EMBL/GenBank/DDBJ whole genome shotgun (WGS) entry which is preliminary data.</text>
</comment>
<keyword evidence="1" id="KW-0732">Signal</keyword>
<accession>A0AAI9ZJG4</accession>
<dbReference type="GeneID" id="85475902"/>
<dbReference type="Proteomes" id="UP001243989">
    <property type="component" value="Unassembled WGS sequence"/>
</dbReference>